<dbReference type="InterPro" id="IPR007627">
    <property type="entry name" value="RNA_pol_sigma70_r2"/>
</dbReference>
<gene>
    <name evidence="8" type="ORF">SAMN02910280_1933</name>
</gene>
<dbReference type="AlphaFoldDB" id="A0A1K1NEM8"/>
<evidence type="ECO:0000256" key="5">
    <source>
        <dbReference type="ARBA" id="ARBA00023163"/>
    </source>
</evidence>
<protein>
    <submittedName>
        <fullName evidence="8">RNA polymerase sigma-70 factor, ECF subfamily</fullName>
    </submittedName>
</protein>
<dbReference type="InterPro" id="IPR013249">
    <property type="entry name" value="RNA_pol_sigma70_r4_t2"/>
</dbReference>
<keyword evidence="2" id="KW-0805">Transcription regulation</keyword>
<name>A0A1K1NEM8_RUMFL</name>
<dbReference type="GO" id="GO:0003677">
    <property type="term" value="F:DNA binding"/>
    <property type="evidence" value="ECO:0007669"/>
    <property type="project" value="UniProtKB-KW"/>
</dbReference>
<dbReference type="InterPro" id="IPR013324">
    <property type="entry name" value="RNA_pol_sigma_r3/r4-like"/>
</dbReference>
<accession>A0A1K1NEM8</accession>
<evidence type="ECO:0000313" key="9">
    <source>
        <dbReference type="Proteomes" id="UP000183461"/>
    </source>
</evidence>
<dbReference type="Pfam" id="PF08281">
    <property type="entry name" value="Sigma70_r4_2"/>
    <property type="match status" value="1"/>
</dbReference>
<dbReference type="SUPFAM" id="SSF88659">
    <property type="entry name" value="Sigma3 and sigma4 domains of RNA polymerase sigma factors"/>
    <property type="match status" value="1"/>
</dbReference>
<evidence type="ECO:0000256" key="1">
    <source>
        <dbReference type="ARBA" id="ARBA00010641"/>
    </source>
</evidence>
<evidence type="ECO:0000256" key="3">
    <source>
        <dbReference type="ARBA" id="ARBA00023082"/>
    </source>
</evidence>
<dbReference type="PANTHER" id="PTHR43133:SF8">
    <property type="entry name" value="RNA POLYMERASE SIGMA FACTOR HI_1459-RELATED"/>
    <property type="match status" value="1"/>
</dbReference>
<dbReference type="NCBIfam" id="TIGR02937">
    <property type="entry name" value="sigma70-ECF"/>
    <property type="match status" value="1"/>
</dbReference>
<dbReference type="InterPro" id="IPR039425">
    <property type="entry name" value="RNA_pol_sigma-70-like"/>
</dbReference>
<keyword evidence="5" id="KW-0804">Transcription</keyword>
<keyword evidence="3" id="KW-0731">Sigma factor</keyword>
<reference evidence="9" key="1">
    <citation type="submission" date="2016-11" db="EMBL/GenBank/DDBJ databases">
        <authorList>
            <person name="Varghese N."/>
            <person name="Submissions S."/>
        </authorList>
    </citation>
    <scope>NUCLEOTIDE SEQUENCE [LARGE SCALE GENOMIC DNA]</scope>
    <source>
        <strain evidence="9">YL228</strain>
    </source>
</reference>
<dbReference type="Gene3D" id="1.10.1740.10">
    <property type="match status" value="1"/>
</dbReference>
<evidence type="ECO:0000313" key="8">
    <source>
        <dbReference type="EMBL" id="SFW33896.1"/>
    </source>
</evidence>
<proteinExistence type="inferred from homology"/>
<evidence type="ECO:0000256" key="2">
    <source>
        <dbReference type="ARBA" id="ARBA00023015"/>
    </source>
</evidence>
<evidence type="ECO:0000256" key="4">
    <source>
        <dbReference type="ARBA" id="ARBA00023125"/>
    </source>
</evidence>
<sequence length="184" mass="21908">MNDKSIIELFRIRDEQAIAELKLKYDRLCCHIAGNILSRREDIEECINSAYYDIWNRIPPDEPDDLKTYLCRIVKNKAIDRLKYNTAAKRDSQLSVSLDELAECIPDRRDDNISAQELAASISRFLRTQDERHRKIFVRRYWYGDSLSKIAEYFGMNEKTVATYLFRTRKKLKEFLKKEGFEHE</sequence>
<dbReference type="Proteomes" id="UP000183461">
    <property type="component" value="Unassembled WGS sequence"/>
</dbReference>
<evidence type="ECO:0000259" key="6">
    <source>
        <dbReference type="Pfam" id="PF04542"/>
    </source>
</evidence>
<dbReference type="SUPFAM" id="SSF88946">
    <property type="entry name" value="Sigma2 domain of RNA polymerase sigma factors"/>
    <property type="match status" value="1"/>
</dbReference>
<dbReference type="GO" id="GO:0016987">
    <property type="term" value="F:sigma factor activity"/>
    <property type="evidence" value="ECO:0007669"/>
    <property type="project" value="UniProtKB-KW"/>
</dbReference>
<feature type="domain" description="RNA polymerase sigma-70 region 2" evidence="6">
    <location>
        <begin position="24"/>
        <end position="85"/>
    </location>
</feature>
<dbReference type="InterPro" id="IPR036388">
    <property type="entry name" value="WH-like_DNA-bd_sf"/>
</dbReference>
<comment type="similarity">
    <text evidence="1">Belongs to the sigma-70 factor family. ECF subfamily.</text>
</comment>
<keyword evidence="4" id="KW-0238">DNA-binding</keyword>
<dbReference type="RefSeq" id="WP_072300200.1">
    <property type="nucleotide sequence ID" value="NZ_FPIP01000004.1"/>
</dbReference>
<organism evidence="8 9">
    <name type="scientific">Ruminococcus flavefaciens</name>
    <dbReference type="NCBI Taxonomy" id="1265"/>
    <lineage>
        <taxon>Bacteria</taxon>
        <taxon>Bacillati</taxon>
        <taxon>Bacillota</taxon>
        <taxon>Clostridia</taxon>
        <taxon>Eubacteriales</taxon>
        <taxon>Oscillospiraceae</taxon>
        <taxon>Ruminococcus</taxon>
    </lineage>
</organism>
<dbReference type="EMBL" id="FPIP01000004">
    <property type="protein sequence ID" value="SFW33896.1"/>
    <property type="molecule type" value="Genomic_DNA"/>
</dbReference>
<dbReference type="Gene3D" id="1.10.10.10">
    <property type="entry name" value="Winged helix-like DNA-binding domain superfamily/Winged helix DNA-binding domain"/>
    <property type="match status" value="1"/>
</dbReference>
<feature type="domain" description="RNA polymerase sigma factor 70 region 4 type 2" evidence="7">
    <location>
        <begin position="131"/>
        <end position="172"/>
    </location>
</feature>
<dbReference type="Pfam" id="PF04542">
    <property type="entry name" value="Sigma70_r2"/>
    <property type="match status" value="1"/>
</dbReference>
<dbReference type="InterPro" id="IPR014284">
    <property type="entry name" value="RNA_pol_sigma-70_dom"/>
</dbReference>
<dbReference type="PANTHER" id="PTHR43133">
    <property type="entry name" value="RNA POLYMERASE ECF-TYPE SIGMA FACTO"/>
    <property type="match status" value="1"/>
</dbReference>
<dbReference type="GO" id="GO:0006352">
    <property type="term" value="P:DNA-templated transcription initiation"/>
    <property type="evidence" value="ECO:0007669"/>
    <property type="project" value="InterPro"/>
</dbReference>
<dbReference type="InterPro" id="IPR013325">
    <property type="entry name" value="RNA_pol_sigma_r2"/>
</dbReference>
<evidence type="ECO:0000259" key="7">
    <source>
        <dbReference type="Pfam" id="PF08281"/>
    </source>
</evidence>